<dbReference type="InterPro" id="IPR002659">
    <property type="entry name" value="Glyco_trans_31"/>
</dbReference>
<dbReference type="STRING" id="947166.A0A1D1W3Q3"/>
<keyword evidence="3 10" id="KW-0328">Glycosyltransferase</keyword>
<comment type="subcellular location">
    <subcellularLocation>
        <location evidence="1 10">Golgi apparatus membrane</location>
        <topology evidence="1 10">Single-pass type II membrane protein</topology>
    </subcellularLocation>
</comment>
<dbReference type="GO" id="GO:0000139">
    <property type="term" value="C:Golgi membrane"/>
    <property type="evidence" value="ECO:0007669"/>
    <property type="project" value="UniProtKB-SubCell"/>
</dbReference>
<sequence length="196" mass="22396">MFGFLLLLGIRILLLPTSEVSTNVTSGWPYKPIFLINEPVICSNINASFSIHLNFLIYIHSSPANADRLLILGHPDSTAIQTQVDNESRTFHDIVQADFKDSYKNLTFKEIAALYWASTCCPEATFVVKADDDLIIKPWLLRDTLRNHLKDSTKPMLFCKRCVNDYVHRDKKSKWLVPLSCIRIGHFRPFVPDLCA</sequence>
<evidence type="ECO:0000256" key="11">
    <source>
        <dbReference type="SAM" id="SignalP"/>
    </source>
</evidence>
<dbReference type="PANTHER" id="PTHR11214">
    <property type="entry name" value="BETA-1,3-N-ACETYLGLUCOSAMINYLTRANSFERASE"/>
    <property type="match status" value="1"/>
</dbReference>
<keyword evidence="8 10" id="KW-0333">Golgi apparatus</keyword>
<organism evidence="12 13">
    <name type="scientific">Ramazzottius varieornatus</name>
    <name type="common">Water bear</name>
    <name type="synonym">Tardigrade</name>
    <dbReference type="NCBI Taxonomy" id="947166"/>
    <lineage>
        <taxon>Eukaryota</taxon>
        <taxon>Metazoa</taxon>
        <taxon>Ecdysozoa</taxon>
        <taxon>Tardigrada</taxon>
        <taxon>Eutardigrada</taxon>
        <taxon>Parachela</taxon>
        <taxon>Hypsibioidea</taxon>
        <taxon>Ramazzottiidae</taxon>
        <taxon>Ramazzottius</taxon>
    </lineage>
</organism>
<proteinExistence type="inferred from homology"/>
<dbReference type="EC" id="2.4.1.-" evidence="10"/>
<evidence type="ECO:0000256" key="7">
    <source>
        <dbReference type="ARBA" id="ARBA00022989"/>
    </source>
</evidence>
<keyword evidence="13" id="KW-1185">Reference proteome</keyword>
<dbReference type="Pfam" id="PF01762">
    <property type="entry name" value="Galactosyl_T"/>
    <property type="match status" value="1"/>
</dbReference>
<evidence type="ECO:0000256" key="2">
    <source>
        <dbReference type="ARBA" id="ARBA00008661"/>
    </source>
</evidence>
<gene>
    <name evidence="12" type="primary">RvY_16064-1</name>
    <name evidence="12" type="synonym">RvY_16064.1</name>
    <name evidence="12" type="ORF">RvY_16064</name>
</gene>
<keyword evidence="7" id="KW-1133">Transmembrane helix</keyword>
<evidence type="ECO:0000256" key="5">
    <source>
        <dbReference type="ARBA" id="ARBA00022692"/>
    </source>
</evidence>
<dbReference type="GO" id="GO:0006493">
    <property type="term" value="P:protein O-linked glycosylation"/>
    <property type="evidence" value="ECO:0007669"/>
    <property type="project" value="TreeGrafter"/>
</dbReference>
<dbReference type="PANTHER" id="PTHR11214:SF314">
    <property type="entry name" value="HEXOSYLTRANSFERASE"/>
    <property type="match status" value="1"/>
</dbReference>
<comment type="similarity">
    <text evidence="2 10">Belongs to the glycosyltransferase 31 family.</text>
</comment>
<evidence type="ECO:0000256" key="1">
    <source>
        <dbReference type="ARBA" id="ARBA00004323"/>
    </source>
</evidence>
<dbReference type="Proteomes" id="UP000186922">
    <property type="component" value="Unassembled WGS sequence"/>
</dbReference>
<protein>
    <recommendedName>
        <fullName evidence="10">Hexosyltransferase</fullName>
        <ecNumber evidence="10">2.4.1.-</ecNumber>
    </recommendedName>
</protein>
<dbReference type="EMBL" id="BDGG01000013">
    <property type="protein sequence ID" value="GAV06024.1"/>
    <property type="molecule type" value="Genomic_DNA"/>
</dbReference>
<keyword evidence="9" id="KW-0472">Membrane</keyword>
<reference evidence="12 13" key="1">
    <citation type="journal article" date="2016" name="Nat. Commun.">
        <title>Extremotolerant tardigrade genome and improved radiotolerance of human cultured cells by tardigrade-unique protein.</title>
        <authorList>
            <person name="Hashimoto T."/>
            <person name="Horikawa D.D."/>
            <person name="Saito Y."/>
            <person name="Kuwahara H."/>
            <person name="Kozuka-Hata H."/>
            <person name="Shin-I T."/>
            <person name="Minakuchi Y."/>
            <person name="Ohishi K."/>
            <person name="Motoyama A."/>
            <person name="Aizu T."/>
            <person name="Enomoto A."/>
            <person name="Kondo K."/>
            <person name="Tanaka S."/>
            <person name="Hara Y."/>
            <person name="Koshikawa S."/>
            <person name="Sagara H."/>
            <person name="Miura T."/>
            <person name="Yokobori S."/>
            <person name="Miyagawa K."/>
            <person name="Suzuki Y."/>
            <person name="Kubo T."/>
            <person name="Oyama M."/>
            <person name="Kohara Y."/>
            <person name="Fujiyama A."/>
            <person name="Arakawa K."/>
            <person name="Katayama T."/>
            <person name="Toyoda A."/>
            <person name="Kunieda T."/>
        </authorList>
    </citation>
    <scope>NUCLEOTIDE SEQUENCE [LARGE SCALE GENOMIC DNA]</scope>
    <source>
        <strain evidence="12 13">YOKOZUNA-1</strain>
    </source>
</reference>
<dbReference type="AlphaFoldDB" id="A0A1D1W3Q3"/>
<evidence type="ECO:0000256" key="6">
    <source>
        <dbReference type="ARBA" id="ARBA00022968"/>
    </source>
</evidence>
<feature type="signal peptide" evidence="11">
    <location>
        <begin position="1"/>
        <end position="22"/>
    </location>
</feature>
<feature type="chain" id="PRO_5008899186" description="Hexosyltransferase" evidence="11">
    <location>
        <begin position="23"/>
        <end position="196"/>
    </location>
</feature>
<keyword evidence="4" id="KW-0808">Transferase</keyword>
<evidence type="ECO:0000256" key="10">
    <source>
        <dbReference type="RuleBase" id="RU363063"/>
    </source>
</evidence>
<dbReference type="OrthoDB" id="6355886at2759"/>
<evidence type="ECO:0000256" key="8">
    <source>
        <dbReference type="ARBA" id="ARBA00023034"/>
    </source>
</evidence>
<keyword evidence="11" id="KW-0732">Signal</keyword>
<comment type="caution">
    <text evidence="12">The sequence shown here is derived from an EMBL/GenBank/DDBJ whole genome shotgun (WGS) entry which is preliminary data.</text>
</comment>
<dbReference type="Gene3D" id="3.90.550.50">
    <property type="match status" value="1"/>
</dbReference>
<evidence type="ECO:0000313" key="12">
    <source>
        <dbReference type="EMBL" id="GAV06024.1"/>
    </source>
</evidence>
<evidence type="ECO:0000256" key="9">
    <source>
        <dbReference type="ARBA" id="ARBA00023136"/>
    </source>
</evidence>
<dbReference type="GO" id="GO:0016758">
    <property type="term" value="F:hexosyltransferase activity"/>
    <property type="evidence" value="ECO:0007669"/>
    <property type="project" value="InterPro"/>
</dbReference>
<accession>A0A1D1W3Q3</accession>
<keyword evidence="6" id="KW-0735">Signal-anchor</keyword>
<evidence type="ECO:0000313" key="13">
    <source>
        <dbReference type="Proteomes" id="UP000186922"/>
    </source>
</evidence>
<name>A0A1D1W3Q3_RAMVA</name>
<keyword evidence="5" id="KW-0812">Transmembrane</keyword>
<evidence type="ECO:0000256" key="4">
    <source>
        <dbReference type="ARBA" id="ARBA00022679"/>
    </source>
</evidence>
<evidence type="ECO:0000256" key="3">
    <source>
        <dbReference type="ARBA" id="ARBA00022676"/>
    </source>
</evidence>